<evidence type="ECO:0000313" key="3">
    <source>
        <dbReference type="Proteomes" id="UP001620626"/>
    </source>
</evidence>
<dbReference type="Gene3D" id="2.60.120.920">
    <property type="match status" value="1"/>
</dbReference>
<dbReference type="InterPro" id="IPR013320">
    <property type="entry name" value="ConA-like_dom_sf"/>
</dbReference>
<dbReference type="SUPFAM" id="SSF49899">
    <property type="entry name" value="Concanavalin A-like lectins/glucanases"/>
    <property type="match status" value="1"/>
</dbReference>
<organism evidence="2 3">
    <name type="scientific">Heterodera trifolii</name>
    <dbReference type="NCBI Taxonomy" id="157864"/>
    <lineage>
        <taxon>Eukaryota</taxon>
        <taxon>Metazoa</taxon>
        <taxon>Ecdysozoa</taxon>
        <taxon>Nematoda</taxon>
        <taxon>Chromadorea</taxon>
        <taxon>Rhabditida</taxon>
        <taxon>Tylenchina</taxon>
        <taxon>Tylenchomorpha</taxon>
        <taxon>Tylenchoidea</taxon>
        <taxon>Heteroderidae</taxon>
        <taxon>Heteroderinae</taxon>
        <taxon>Heterodera</taxon>
    </lineage>
</organism>
<feature type="domain" description="B30.2/SPRY" evidence="1">
    <location>
        <begin position="46"/>
        <end position="242"/>
    </location>
</feature>
<dbReference type="InterPro" id="IPR043136">
    <property type="entry name" value="B30.2/SPRY_sf"/>
</dbReference>
<protein>
    <recommendedName>
        <fullName evidence="1">B30.2/SPRY domain-containing protein</fullName>
    </recommendedName>
</protein>
<dbReference type="InterPro" id="IPR001870">
    <property type="entry name" value="B30.2/SPRY"/>
</dbReference>
<dbReference type="Pfam" id="PF00622">
    <property type="entry name" value="SPRY"/>
    <property type="match status" value="1"/>
</dbReference>
<dbReference type="PROSITE" id="PS50188">
    <property type="entry name" value="B302_SPRY"/>
    <property type="match status" value="1"/>
</dbReference>
<dbReference type="SMART" id="SM00449">
    <property type="entry name" value="SPRY"/>
    <property type="match status" value="1"/>
</dbReference>
<dbReference type="Proteomes" id="UP001620626">
    <property type="component" value="Unassembled WGS sequence"/>
</dbReference>
<accession>A0ABD2LQW2</accession>
<gene>
    <name evidence="2" type="ORF">niasHT_004507</name>
</gene>
<reference evidence="2 3" key="1">
    <citation type="submission" date="2024-10" db="EMBL/GenBank/DDBJ databases">
        <authorList>
            <person name="Kim D."/>
        </authorList>
    </citation>
    <scope>NUCLEOTIDE SEQUENCE [LARGE SCALE GENOMIC DNA]</scope>
    <source>
        <strain evidence="2">BH-2024</strain>
    </source>
</reference>
<dbReference type="InterPro" id="IPR044736">
    <property type="entry name" value="Gid1/RanBPM/SPLA_SPRY"/>
</dbReference>
<keyword evidence="3" id="KW-1185">Reference proteome</keyword>
<sequence length="249" mass="27797">MRVNQKALAEKMSKIEAKLEKQIENGKHNNKNGLTANLENGMRAKQKAPLMENMAIAALFHFPLPIYRWNASDCHPKIVINESTNSIQRNRTGERFLGIRSCRAGPIKMPSASPISIIYTEYRILAENGPLFIGLSTKEMSLDFMVGYGPVSYGYANYCRIEGQNANGNDIIISENVPSFHSGDVVGCGLNLATRQVFFTKNGQHLNITNLYVDENTADLYPTVSLYNHGDAVEANFGPNFHYDLSKKF</sequence>
<evidence type="ECO:0000259" key="1">
    <source>
        <dbReference type="PROSITE" id="PS50188"/>
    </source>
</evidence>
<comment type="caution">
    <text evidence="2">The sequence shown here is derived from an EMBL/GenBank/DDBJ whole genome shotgun (WGS) entry which is preliminary data.</text>
</comment>
<dbReference type="CDD" id="cd12885">
    <property type="entry name" value="SPRY_RanBP_like"/>
    <property type="match status" value="1"/>
</dbReference>
<dbReference type="EMBL" id="JBICBT010000318">
    <property type="protein sequence ID" value="KAL3117554.1"/>
    <property type="molecule type" value="Genomic_DNA"/>
</dbReference>
<name>A0ABD2LQW2_9BILA</name>
<evidence type="ECO:0000313" key="2">
    <source>
        <dbReference type="EMBL" id="KAL3117554.1"/>
    </source>
</evidence>
<proteinExistence type="predicted"/>
<dbReference type="InterPro" id="IPR003877">
    <property type="entry name" value="SPRY_dom"/>
</dbReference>
<dbReference type="AlphaFoldDB" id="A0ABD2LQW2"/>